<accession>W8WZR9</accession>
<sequence>MRQDTGQSLRTVLCLPNPSRVQAARWRAAPAEDCPVPAESDRPAGREVESCPG</sequence>
<name>W8WZR9_CASD6</name>
<dbReference type="KEGG" id="cdn:BN940_00181"/>
<evidence type="ECO:0000256" key="1">
    <source>
        <dbReference type="SAM" id="MobiDB-lite"/>
    </source>
</evidence>
<evidence type="ECO:0000313" key="3">
    <source>
        <dbReference type="Proteomes" id="UP000019805"/>
    </source>
</evidence>
<dbReference type="Proteomes" id="UP000019805">
    <property type="component" value="Chromosome"/>
</dbReference>
<dbReference type="HOGENOM" id="CLU_3059776_0_0_4"/>
<reference evidence="2 3" key="1">
    <citation type="journal article" date="2014" name="BMC Microbiol.">
        <title>The oxygen-independent metabolism of cyclic monoterpenes in Castellaniella defragrans 65Phen.</title>
        <authorList>
            <person name="Petasch J."/>
            <person name="Disch E.M."/>
            <person name="Markert S."/>
            <person name="Becher D."/>
            <person name="Schweder T."/>
            <person name="Huttel B."/>
            <person name="Reinhardt R."/>
            <person name="Harder J."/>
        </authorList>
    </citation>
    <scope>NUCLEOTIDE SEQUENCE [LARGE SCALE GENOMIC DNA]</scope>
    <source>
        <strain evidence="2">65Phen</strain>
    </source>
</reference>
<feature type="region of interest" description="Disordered" evidence="1">
    <location>
        <begin position="26"/>
        <end position="53"/>
    </location>
</feature>
<protein>
    <submittedName>
        <fullName evidence="2">Uncharacterized protein</fullName>
    </submittedName>
</protein>
<dbReference type="AlphaFoldDB" id="W8WZR9"/>
<dbReference type="STRING" id="1437824.BN940_00181"/>
<proteinExistence type="predicted"/>
<dbReference type="EMBL" id="HG916765">
    <property type="protein sequence ID" value="CDM22517.1"/>
    <property type="molecule type" value="Genomic_DNA"/>
</dbReference>
<keyword evidence="3" id="KW-1185">Reference proteome</keyword>
<evidence type="ECO:0000313" key="2">
    <source>
        <dbReference type="EMBL" id="CDM22517.1"/>
    </source>
</evidence>
<organism evidence="2 3">
    <name type="scientific">Castellaniella defragrans (strain DSM 12143 / CCUG 39792 / 65Phen)</name>
    <name type="common">Alcaligenes defragrans</name>
    <dbReference type="NCBI Taxonomy" id="1437824"/>
    <lineage>
        <taxon>Bacteria</taxon>
        <taxon>Pseudomonadati</taxon>
        <taxon>Pseudomonadota</taxon>
        <taxon>Betaproteobacteria</taxon>
        <taxon>Burkholderiales</taxon>
        <taxon>Alcaligenaceae</taxon>
        <taxon>Castellaniella</taxon>
    </lineage>
</organism>
<feature type="compositionally biased region" description="Basic and acidic residues" evidence="1">
    <location>
        <begin position="39"/>
        <end position="53"/>
    </location>
</feature>
<gene>
    <name evidence="2" type="ORF">BN940_00181</name>
</gene>